<reference evidence="3" key="1">
    <citation type="journal article" date="2019" name="Int. J. Syst. Evol. Microbiol.">
        <title>The Global Catalogue of Microorganisms (GCM) 10K type strain sequencing project: providing services to taxonomists for standard genome sequencing and annotation.</title>
        <authorList>
            <consortium name="The Broad Institute Genomics Platform"/>
            <consortium name="The Broad Institute Genome Sequencing Center for Infectious Disease"/>
            <person name="Wu L."/>
            <person name="Ma J."/>
        </authorList>
    </citation>
    <scope>NUCLEOTIDE SEQUENCE [LARGE SCALE GENOMIC DNA]</scope>
    <source>
        <strain evidence="3">NBRC 110044</strain>
    </source>
</reference>
<keyword evidence="1" id="KW-0732">Signal</keyword>
<name>A0ABQ5YCE6_9NEIS</name>
<organism evidence="2 3">
    <name type="scientific">Chitinimonas prasina</name>
    <dbReference type="NCBI Taxonomy" id="1434937"/>
    <lineage>
        <taxon>Bacteria</taxon>
        <taxon>Pseudomonadati</taxon>
        <taxon>Pseudomonadota</taxon>
        <taxon>Betaproteobacteria</taxon>
        <taxon>Neisseriales</taxon>
        <taxon>Chitinibacteraceae</taxon>
        <taxon>Chitinimonas</taxon>
    </lineage>
</organism>
<comment type="caution">
    <text evidence="2">The sequence shown here is derived from an EMBL/GenBank/DDBJ whole genome shotgun (WGS) entry which is preliminary data.</text>
</comment>
<dbReference type="PROSITE" id="PS51257">
    <property type="entry name" value="PROKAR_LIPOPROTEIN"/>
    <property type="match status" value="1"/>
</dbReference>
<gene>
    <name evidence="2" type="ORF">GCM10007907_09020</name>
</gene>
<feature type="signal peptide" evidence="1">
    <location>
        <begin position="1"/>
        <end position="19"/>
    </location>
</feature>
<proteinExistence type="predicted"/>
<evidence type="ECO:0000313" key="2">
    <source>
        <dbReference type="EMBL" id="GLR12112.1"/>
    </source>
</evidence>
<dbReference type="RefSeq" id="WP_284195250.1">
    <property type="nucleotide sequence ID" value="NZ_BSOG01000001.1"/>
</dbReference>
<evidence type="ECO:0000313" key="3">
    <source>
        <dbReference type="Proteomes" id="UP001156706"/>
    </source>
</evidence>
<sequence>MRLLIVAAMAALLTGCATHTDYEYVVDAKYVDAVNRGARIGGGQVHWVHYPTIRQPVAQQPAS</sequence>
<evidence type="ECO:0000256" key="1">
    <source>
        <dbReference type="SAM" id="SignalP"/>
    </source>
</evidence>
<feature type="chain" id="PRO_5046579066" evidence="1">
    <location>
        <begin position="20"/>
        <end position="63"/>
    </location>
</feature>
<dbReference type="EMBL" id="BSOG01000001">
    <property type="protein sequence ID" value="GLR12112.1"/>
    <property type="molecule type" value="Genomic_DNA"/>
</dbReference>
<keyword evidence="3" id="KW-1185">Reference proteome</keyword>
<protein>
    <submittedName>
        <fullName evidence="2">Uncharacterized protein</fullName>
    </submittedName>
</protein>
<accession>A0ABQ5YCE6</accession>
<dbReference type="Proteomes" id="UP001156706">
    <property type="component" value="Unassembled WGS sequence"/>
</dbReference>